<dbReference type="SUPFAM" id="SSF53178">
    <property type="entry name" value="Peptidyl-tRNA hydrolase-like"/>
    <property type="match status" value="1"/>
</dbReference>
<dbReference type="InterPro" id="IPR001328">
    <property type="entry name" value="Pept_tRNA_hydro"/>
</dbReference>
<dbReference type="Proteomes" id="UP000799776">
    <property type="component" value="Unassembled WGS sequence"/>
</dbReference>
<dbReference type="PANTHER" id="PTHR17224">
    <property type="entry name" value="PEPTIDYL-TRNA HYDROLASE"/>
    <property type="match status" value="1"/>
</dbReference>
<name>A0A9P4HVI6_9PEZI</name>
<dbReference type="OrthoDB" id="1711136at2759"/>
<protein>
    <submittedName>
        <fullName evidence="4">Peptidyl-tRNA hydrolase</fullName>
    </submittedName>
</protein>
<gene>
    <name evidence="4" type="ORF">K490DRAFT_1657</name>
</gene>
<keyword evidence="3" id="KW-0694">RNA-binding</keyword>
<keyword evidence="2 4" id="KW-0378">Hydrolase</keyword>
<accession>A0A9P4HVI6</accession>
<dbReference type="Gene3D" id="3.40.50.1470">
    <property type="entry name" value="Peptidyl-tRNA hydrolase"/>
    <property type="match status" value="1"/>
</dbReference>
<organism evidence="4 5">
    <name type="scientific">Saccharata proteae CBS 121410</name>
    <dbReference type="NCBI Taxonomy" id="1314787"/>
    <lineage>
        <taxon>Eukaryota</taxon>
        <taxon>Fungi</taxon>
        <taxon>Dikarya</taxon>
        <taxon>Ascomycota</taxon>
        <taxon>Pezizomycotina</taxon>
        <taxon>Dothideomycetes</taxon>
        <taxon>Dothideomycetes incertae sedis</taxon>
        <taxon>Botryosphaeriales</taxon>
        <taxon>Saccharataceae</taxon>
        <taxon>Saccharata</taxon>
    </lineage>
</organism>
<dbReference type="PANTHER" id="PTHR17224:SF1">
    <property type="entry name" value="PEPTIDYL-TRNA HYDROLASE"/>
    <property type="match status" value="1"/>
</dbReference>
<dbReference type="EMBL" id="ML978722">
    <property type="protein sequence ID" value="KAF2086824.1"/>
    <property type="molecule type" value="Genomic_DNA"/>
</dbReference>
<sequence length="183" mass="20621">LFIASLGNETPDYRNCNHNAGHLLLDALSDLLGVALPSELTRIPYGGEKAKMSSLTRDWLLWRNPRSMNVSGRSLGPSWRAFQGSPNRENARLIVLHDELEESPGTVVVSRFGSQRGHKGLASINPYLHHSIYFRIGIGIGRPESRDRHDVSQYVLKTMPTWSQKRLRTETAPLVLKLLQWLA</sequence>
<dbReference type="GO" id="GO:0004045">
    <property type="term" value="F:peptidyl-tRNA hydrolase activity"/>
    <property type="evidence" value="ECO:0007669"/>
    <property type="project" value="InterPro"/>
</dbReference>
<evidence type="ECO:0000313" key="5">
    <source>
        <dbReference type="Proteomes" id="UP000799776"/>
    </source>
</evidence>
<dbReference type="Pfam" id="PF01195">
    <property type="entry name" value="Pept_tRNA_hydro"/>
    <property type="match status" value="1"/>
</dbReference>
<keyword evidence="1" id="KW-0820">tRNA-binding</keyword>
<comment type="caution">
    <text evidence="4">The sequence shown here is derived from an EMBL/GenBank/DDBJ whole genome shotgun (WGS) entry which is preliminary data.</text>
</comment>
<evidence type="ECO:0000256" key="3">
    <source>
        <dbReference type="ARBA" id="ARBA00022884"/>
    </source>
</evidence>
<proteinExistence type="predicted"/>
<evidence type="ECO:0000313" key="4">
    <source>
        <dbReference type="EMBL" id="KAF2086824.1"/>
    </source>
</evidence>
<evidence type="ECO:0000256" key="1">
    <source>
        <dbReference type="ARBA" id="ARBA00022555"/>
    </source>
</evidence>
<dbReference type="InterPro" id="IPR036416">
    <property type="entry name" value="Pept_tRNA_hydro_sf"/>
</dbReference>
<dbReference type="GO" id="GO:0000049">
    <property type="term" value="F:tRNA binding"/>
    <property type="evidence" value="ECO:0007669"/>
    <property type="project" value="UniProtKB-KW"/>
</dbReference>
<dbReference type="AlphaFoldDB" id="A0A9P4HVI6"/>
<keyword evidence="5" id="KW-1185">Reference proteome</keyword>
<evidence type="ECO:0000256" key="2">
    <source>
        <dbReference type="ARBA" id="ARBA00022801"/>
    </source>
</evidence>
<feature type="non-terminal residue" evidence="4">
    <location>
        <position position="1"/>
    </location>
</feature>
<feature type="non-terminal residue" evidence="4">
    <location>
        <position position="183"/>
    </location>
</feature>
<reference evidence="4" key="1">
    <citation type="journal article" date="2020" name="Stud. Mycol.">
        <title>101 Dothideomycetes genomes: a test case for predicting lifestyles and emergence of pathogens.</title>
        <authorList>
            <person name="Haridas S."/>
            <person name="Albert R."/>
            <person name="Binder M."/>
            <person name="Bloem J."/>
            <person name="Labutti K."/>
            <person name="Salamov A."/>
            <person name="Andreopoulos B."/>
            <person name="Baker S."/>
            <person name="Barry K."/>
            <person name="Bills G."/>
            <person name="Bluhm B."/>
            <person name="Cannon C."/>
            <person name="Castanera R."/>
            <person name="Culley D."/>
            <person name="Daum C."/>
            <person name="Ezra D."/>
            <person name="Gonzalez J."/>
            <person name="Henrissat B."/>
            <person name="Kuo A."/>
            <person name="Liang C."/>
            <person name="Lipzen A."/>
            <person name="Lutzoni F."/>
            <person name="Magnuson J."/>
            <person name="Mondo S."/>
            <person name="Nolan M."/>
            <person name="Ohm R."/>
            <person name="Pangilinan J."/>
            <person name="Park H.-J."/>
            <person name="Ramirez L."/>
            <person name="Alfaro M."/>
            <person name="Sun H."/>
            <person name="Tritt A."/>
            <person name="Yoshinaga Y."/>
            <person name="Zwiers L.-H."/>
            <person name="Turgeon B."/>
            <person name="Goodwin S."/>
            <person name="Spatafora J."/>
            <person name="Crous P."/>
            <person name="Grigoriev I."/>
        </authorList>
    </citation>
    <scope>NUCLEOTIDE SEQUENCE</scope>
    <source>
        <strain evidence="4">CBS 121410</strain>
    </source>
</reference>